<dbReference type="FunFam" id="3.10.110.10:FF:000109">
    <property type="entry name" value="Ubiquitin-conjugating enzyme E2 J2-like"/>
    <property type="match status" value="1"/>
</dbReference>
<evidence type="ECO:0000313" key="3">
    <source>
        <dbReference type="EMBL" id="CCC49353.1"/>
    </source>
</evidence>
<feature type="compositionally biased region" description="Basic and acidic residues" evidence="1">
    <location>
        <begin position="240"/>
        <end position="254"/>
    </location>
</feature>
<dbReference type="InterPro" id="IPR016135">
    <property type="entry name" value="UBQ-conjugating_enzyme/RWD"/>
</dbReference>
<feature type="domain" description="UBC core" evidence="2">
    <location>
        <begin position="5"/>
        <end position="152"/>
    </location>
</feature>
<sequence length="360" mass="38954">MNVATAIQRLAKEKKQLDSSRVCDFYVSPLDGNVFEWHFTIRGPVNSPFAEGLYHGYLRFTKDYPFSPPEAAFLTPSGRFEVGKPICSSVSSYHPELWRPQYDIALVLVALRAFMAQDEEPGIGALSRRYITKEEKERLARESRCFACETCGMKSAEDIWRMEMEGRPPVSHELEALVPEIPPGATATTNADCDAAAVDNSDRDAASTSVGIADNSMVAGDVEGNAEPLAIPGGGVTGGVRDKESEVETDSKKDAGVSGEVCAECETTAFPKHGCEPAVLEADPRAHAQAPEEQGIKEKVMGDADTAAPVADPSTQAPPSVCIRFGTHVRVHLPLVVLDKVITTCYVVFLAVLLKKLLWA</sequence>
<dbReference type="VEuPathDB" id="TriTrypDB:TvY486_0706680"/>
<dbReference type="PROSITE" id="PS50127">
    <property type="entry name" value="UBC_2"/>
    <property type="match status" value="1"/>
</dbReference>
<dbReference type="CDD" id="cd23799">
    <property type="entry name" value="UBCc_UBE2J"/>
    <property type="match status" value="1"/>
</dbReference>
<proteinExistence type="predicted"/>
<dbReference type="InterPro" id="IPR050113">
    <property type="entry name" value="Ub_conjugating_enzyme"/>
</dbReference>
<dbReference type="AlphaFoldDB" id="G0TZF0"/>
<dbReference type="PANTHER" id="PTHR24067">
    <property type="entry name" value="UBIQUITIN-CONJUGATING ENZYME E2"/>
    <property type="match status" value="1"/>
</dbReference>
<dbReference type="InterPro" id="IPR000608">
    <property type="entry name" value="UBC"/>
</dbReference>
<dbReference type="EMBL" id="HE573023">
    <property type="protein sequence ID" value="CCC49353.1"/>
    <property type="molecule type" value="Genomic_DNA"/>
</dbReference>
<evidence type="ECO:0000259" key="2">
    <source>
        <dbReference type="PROSITE" id="PS50127"/>
    </source>
</evidence>
<organism evidence="3">
    <name type="scientific">Trypanosoma vivax (strain Y486)</name>
    <dbReference type="NCBI Taxonomy" id="1055687"/>
    <lineage>
        <taxon>Eukaryota</taxon>
        <taxon>Discoba</taxon>
        <taxon>Euglenozoa</taxon>
        <taxon>Kinetoplastea</taxon>
        <taxon>Metakinetoplastina</taxon>
        <taxon>Trypanosomatida</taxon>
        <taxon>Trypanosomatidae</taxon>
        <taxon>Trypanosoma</taxon>
        <taxon>Duttonella</taxon>
    </lineage>
</organism>
<name>G0TZF0_TRYVY</name>
<dbReference type="Gene3D" id="3.10.110.10">
    <property type="entry name" value="Ubiquitin Conjugating Enzyme"/>
    <property type="match status" value="1"/>
</dbReference>
<dbReference type="SUPFAM" id="SSF54495">
    <property type="entry name" value="UBC-like"/>
    <property type="match status" value="1"/>
</dbReference>
<protein>
    <submittedName>
        <fullName evidence="3">Putative ubiquitin-conjugating enzyme</fullName>
    </submittedName>
</protein>
<evidence type="ECO:0000256" key="1">
    <source>
        <dbReference type="SAM" id="MobiDB-lite"/>
    </source>
</evidence>
<reference evidence="3" key="1">
    <citation type="journal article" date="2012" name="Proc. Natl. Acad. Sci. U.S.A.">
        <title>Antigenic diversity is generated by distinct evolutionary mechanisms in African trypanosome species.</title>
        <authorList>
            <person name="Jackson A.P."/>
            <person name="Berry A."/>
            <person name="Aslett M."/>
            <person name="Allison H.C."/>
            <person name="Burton P."/>
            <person name="Vavrova-Anderson J."/>
            <person name="Brown R."/>
            <person name="Browne H."/>
            <person name="Corton N."/>
            <person name="Hauser H."/>
            <person name="Gamble J."/>
            <person name="Gilderthorp R."/>
            <person name="Marcello L."/>
            <person name="McQuillan J."/>
            <person name="Otto T.D."/>
            <person name="Quail M.A."/>
            <person name="Sanders M.J."/>
            <person name="van Tonder A."/>
            <person name="Ginger M.L."/>
            <person name="Field M.C."/>
            <person name="Barry J.D."/>
            <person name="Hertz-Fowler C."/>
            <person name="Berriman M."/>
        </authorList>
    </citation>
    <scope>NUCLEOTIDE SEQUENCE</scope>
    <source>
        <strain evidence="3">Y486</strain>
    </source>
</reference>
<feature type="region of interest" description="Disordered" evidence="1">
    <location>
        <begin position="225"/>
        <end position="254"/>
    </location>
</feature>
<dbReference type="Pfam" id="PF00179">
    <property type="entry name" value="UQ_con"/>
    <property type="match status" value="1"/>
</dbReference>
<accession>G0TZF0</accession>
<gene>
    <name evidence="3" type="ORF">TVY486_0706680</name>
</gene>
<dbReference type="SMART" id="SM00212">
    <property type="entry name" value="UBCc"/>
    <property type="match status" value="1"/>
</dbReference>